<reference evidence="5" key="1">
    <citation type="submission" date="2017-02" db="UniProtKB">
        <authorList>
            <consortium name="WormBaseParasite"/>
        </authorList>
    </citation>
    <scope>IDENTIFICATION</scope>
</reference>
<keyword evidence="4" id="KW-1185">Reference proteome</keyword>
<name>A0A0N4VKT8_ENTVE</name>
<accession>A0A0N4VKT8</accession>
<dbReference type="EMBL" id="UXUI01011194">
    <property type="protein sequence ID" value="VDD96033.1"/>
    <property type="molecule type" value="Genomic_DNA"/>
</dbReference>
<dbReference type="WBParaSite" id="EVEC_0001148501-mRNA-1">
    <property type="protein sequence ID" value="EVEC_0001148501-mRNA-1"/>
    <property type="gene ID" value="EVEC_0001148501"/>
</dbReference>
<evidence type="ECO:0000256" key="1">
    <source>
        <dbReference type="SAM" id="MobiDB-lite"/>
    </source>
</evidence>
<evidence type="ECO:0000256" key="2">
    <source>
        <dbReference type="SAM" id="SignalP"/>
    </source>
</evidence>
<feature type="compositionally biased region" description="Low complexity" evidence="1">
    <location>
        <begin position="161"/>
        <end position="173"/>
    </location>
</feature>
<reference evidence="3 4" key="2">
    <citation type="submission" date="2018-10" db="EMBL/GenBank/DDBJ databases">
        <authorList>
            <consortium name="Pathogen Informatics"/>
        </authorList>
    </citation>
    <scope>NUCLEOTIDE SEQUENCE [LARGE SCALE GENOMIC DNA]</scope>
</reference>
<feature type="compositionally biased region" description="Polar residues" evidence="1">
    <location>
        <begin position="174"/>
        <end position="196"/>
    </location>
</feature>
<proteinExistence type="predicted"/>
<organism evidence="5">
    <name type="scientific">Enterobius vermicularis</name>
    <name type="common">Human pinworm</name>
    <dbReference type="NCBI Taxonomy" id="51028"/>
    <lineage>
        <taxon>Eukaryota</taxon>
        <taxon>Metazoa</taxon>
        <taxon>Ecdysozoa</taxon>
        <taxon>Nematoda</taxon>
        <taxon>Chromadorea</taxon>
        <taxon>Rhabditida</taxon>
        <taxon>Spirurina</taxon>
        <taxon>Oxyuridomorpha</taxon>
        <taxon>Oxyuroidea</taxon>
        <taxon>Oxyuridae</taxon>
        <taxon>Enterobius</taxon>
    </lineage>
</organism>
<dbReference type="Proteomes" id="UP000274131">
    <property type="component" value="Unassembled WGS sequence"/>
</dbReference>
<evidence type="ECO:0000313" key="3">
    <source>
        <dbReference type="EMBL" id="VDD96033.1"/>
    </source>
</evidence>
<sequence>MTERILVSTLIVCVFMTLCCINEACTEVLNKNAYFQIIRMLFSYPGSGKSILITSLKNAVFRQNFTWDQQQYESFNSGIEDLKYYEILSAASGRLGYWRRIGEGIENFLKKNLSQEEDIRQIKLEDRNGKLFGTFGSFADMVHFERCAQTDTLTTDITTASTASTAGKSSSTTIRNFTENSSDLPTNTTALPSAQMLSVDPVK</sequence>
<dbReference type="AlphaFoldDB" id="A0A0N4VKT8"/>
<gene>
    <name evidence="3" type="ORF">EVEC_LOCUS10784</name>
</gene>
<feature type="signal peptide" evidence="2">
    <location>
        <begin position="1"/>
        <end position="26"/>
    </location>
</feature>
<feature type="chain" id="PRO_5043123058" evidence="2">
    <location>
        <begin position="27"/>
        <end position="203"/>
    </location>
</feature>
<protein>
    <submittedName>
        <fullName evidence="5">Secreted protein</fullName>
    </submittedName>
</protein>
<keyword evidence="2" id="KW-0732">Signal</keyword>
<evidence type="ECO:0000313" key="4">
    <source>
        <dbReference type="Proteomes" id="UP000274131"/>
    </source>
</evidence>
<feature type="region of interest" description="Disordered" evidence="1">
    <location>
        <begin position="161"/>
        <end position="203"/>
    </location>
</feature>
<evidence type="ECO:0000313" key="5">
    <source>
        <dbReference type="WBParaSite" id="EVEC_0001148501-mRNA-1"/>
    </source>
</evidence>